<accession>A0ABP9PLA5</accession>
<protein>
    <recommendedName>
        <fullName evidence="4">Ig-like domain-containing protein</fullName>
    </recommendedName>
</protein>
<dbReference type="InterPro" id="IPR013098">
    <property type="entry name" value="Ig_I-set"/>
</dbReference>
<dbReference type="InterPro" id="IPR036179">
    <property type="entry name" value="Ig-like_dom_sf"/>
</dbReference>
<evidence type="ECO:0000313" key="6">
    <source>
        <dbReference type="Proteomes" id="UP001499852"/>
    </source>
</evidence>
<gene>
    <name evidence="5" type="ORF">GCM10023213_44850</name>
</gene>
<evidence type="ECO:0000256" key="1">
    <source>
        <dbReference type="ARBA" id="ARBA00022737"/>
    </source>
</evidence>
<dbReference type="InterPro" id="IPR007110">
    <property type="entry name" value="Ig-like_dom"/>
</dbReference>
<dbReference type="InterPro" id="IPR003599">
    <property type="entry name" value="Ig_sub"/>
</dbReference>
<evidence type="ECO:0000256" key="2">
    <source>
        <dbReference type="ARBA" id="ARBA00023157"/>
    </source>
</evidence>
<dbReference type="PROSITE" id="PS50835">
    <property type="entry name" value="IG_LIKE"/>
    <property type="match status" value="1"/>
</dbReference>
<name>A0ABP9PLA5_9BACT</name>
<dbReference type="Pfam" id="PF07679">
    <property type="entry name" value="I-set"/>
    <property type="match status" value="1"/>
</dbReference>
<dbReference type="SUPFAM" id="SSF48726">
    <property type="entry name" value="Immunoglobulin"/>
    <property type="match status" value="5"/>
</dbReference>
<dbReference type="PANTHER" id="PTHR44170">
    <property type="entry name" value="PROTEIN SIDEKICK"/>
    <property type="match status" value="1"/>
</dbReference>
<evidence type="ECO:0000259" key="4">
    <source>
        <dbReference type="PROSITE" id="PS50835"/>
    </source>
</evidence>
<dbReference type="CDD" id="cd00146">
    <property type="entry name" value="PKD"/>
    <property type="match status" value="1"/>
</dbReference>
<feature type="signal peptide" evidence="3">
    <location>
        <begin position="1"/>
        <end position="25"/>
    </location>
</feature>
<comment type="caution">
    <text evidence="5">The sequence shown here is derived from an EMBL/GenBank/DDBJ whole genome shotgun (WGS) entry which is preliminary data.</text>
</comment>
<keyword evidence="6" id="KW-1185">Reference proteome</keyword>
<keyword evidence="2" id="KW-1015">Disulfide bond</keyword>
<dbReference type="SMART" id="SM00409">
    <property type="entry name" value="IG"/>
    <property type="match status" value="4"/>
</dbReference>
<dbReference type="PANTHER" id="PTHR44170:SF6">
    <property type="entry name" value="CONTACTIN"/>
    <property type="match status" value="1"/>
</dbReference>
<evidence type="ECO:0000256" key="3">
    <source>
        <dbReference type="SAM" id="SignalP"/>
    </source>
</evidence>
<evidence type="ECO:0000313" key="5">
    <source>
        <dbReference type="EMBL" id="GAA5148489.1"/>
    </source>
</evidence>
<feature type="domain" description="Ig-like" evidence="4">
    <location>
        <begin position="812"/>
        <end position="892"/>
    </location>
</feature>
<dbReference type="Proteomes" id="UP001499852">
    <property type="component" value="Unassembled WGS sequence"/>
</dbReference>
<keyword evidence="1" id="KW-0677">Repeat</keyword>
<dbReference type="RefSeq" id="WP_345738650.1">
    <property type="nucleotide sequence ID" value="NZ_BAABIA010000011.1"/>
</dbReference>
<reference evidence="6" key="1">
    <citation type="journal article" date="2019" name="Int. J. Syst. Evol. Microbiol.">
        <title>The Global Catalogue of Microorganisms (GCM) 10K type strain sequencing project: providing services to taxonomists for standard genome sequencing and annotation.</title>
        <authorList>
            <consortium name="The Broad Institute Genomics Platform"/>
            <consortium name="The Broad Institute Genome Sequencing Center for Infectious Disease"/>
            <person name="Wu L."/>
            <person name="Ma J."/>
        </authorList>
    </citation>
    <scope>NUCLEOTIDE SEQUENCE [LARGE SCALE GENOMIC DNA]</scope>
    <source>
        <strain evidence="6">JCM 18053</strain>
    </source>
</reference>
<dbReference type="EMBL" id="BAABIA010000011">
    <property type="protein sequence ID" value="GAA5148489.1"/>
    <property type="molecule type" value="Genomic_DNA"/>
</dbReference>
<proteinExistence type="predicted"/>
<dbReference type="InterPro" id="IPR013783">
    <property type="entry name" value="Ig-like_fold"/>
</dbReference>
<organism evidence="5 6">
    <name type="scientific">Prosthecobacter algae</name>
    <dbReference type="NCBI Taxonomy" id="1144682"/>
    <lineage>
        <taxon>Bacteria</taxon>
        <taxon>Pseudomonadati</taxon>
        <taxon>Verrucomicrobiota</taxon>
        <taxon>Verrucomicrobiia</taxon>
        <taxon>Verrucomicrobiales</taxon>
        <taxon>Verrucomicrobiaceae</taxon>
        <taxon>Prosthecobacter</taxon>
    </lineage>
</organism>
<dbReference type="Gene3D" id="2.60.40.10">
    <property type="entry name" value="Immunoglobulins"/>
    <property type="match status" value="5"/>
</dbReference>
<sequence>MLSRFLRSLCLGFLFITLWTGSAMAQSPRLSVSQVGLHFICTADGQPDMYSWRIPVLDSSPTAYQGSFRIPEIAPEALEALSQGPSAVVSGGRTALRVREENLIGFNISHSYPKGFDGGGARLTNADAVHWRNGNTQPDGTTPAAHTIKERYYSNYPPLRNAEQSGFYFTSAIAAPETSPNYGRYYRLHPGYDWRNWNWTLDFDTPLQVNQKRLQAMLHLELHHPPTTDAEKPFEFTFVISGTDLASIKVNNRAIFSSARDRVFKTRKSLFQTTGVTEVGGFADARKLSMGRRSASANRMPQDSGYDAFSQSLTMGLNNLELESDFFTMTRDERLQFESGPITIRIYDTYNWTEAQPLQTVQVRLPLGLAPQPDLVTVGTYSVSYFQPSGTWYDHPAVQAPRWWAFNRDGVLGRFDEYGSSNWQLELSTGRSVRGRLYNWDGVNLTGGFSAVSAVDRFHTQRQPGARAFVYGADPVLYPDLKLRTVQELEENPLLRIQYEGSTYDHPLHFGSDTLRTMAATHALEPRTQIQETDFLPHPDYSNTAVRLATGRGFDTPSFATDPQSQTIPVGAPATLTAKVRSTRPVTYQWRFEGHPIPGATASSYLIPEMSKSFQGEYDVVIAVENSGATSQKAVLTVIDPFITAQPQPQTKRPGDSVSFTVVARGTGLKYQWRQNGRAIAKATGPTLLLPVLKDFHQGAYDVVITGDLGTAISQTAFLTILAPLRIVQQPVGGYLPTEGELHLSVLAVGTPPFTYVWRKNGSPIAGATGPQLVLSGQTVTEPVANYDVVVSNAGEKTVSTAVAVSLIGGTPIISGQPASVAIATGQEARFSVVVEPEVDLQFQWRRNKVHLAKAVSPELVIANVQKANEGAYDCVVTGRYGRSISEAASLTVGESLTFESVPANQFVNAGESAVFEADVSGSDMGVSYQWSFNGKPIAGAIYSTLTVPEALAPNSGAYTVTATRAKMKATATAWLGIREPGVLIYKLTGTGQSLGGSNPPRTALTGYLMIERNAQPTPVGVMVLIMQNGSYKSFTVQSLAALRVDSTQAAAQSQTVFSSVEEGDSPFSYRSMRWFQGANSLVKLSPGAEQTLAPRTLGGQCDHVEVPGGPDSSLSVIERIAFKGVLDLPMTSTSFQNDDDLGTALERLTLQLQSQGMLNLGGDGQEE</sequence>
<keyword evidence="3" id="KW-0732">Signal</keyword>
<feature type="chain" id="PRO_5046218454" description="Ig-like domain-containing protein" evidence="3">
    <location>
        <begin position="26"/>
        <end position="1168"/>
    </location>
</feature>